<gene>
    <name evidence="2" type="ORF">BN10_470022</name>
</gene>
<dbReference type="OrthoDB" id="3286168at2"/>
<dbReference type="Gene3D" id="3.10.180.10">
    <property type="entry name" value="2,3-Dihydroxybiphenyl 1,2-Dioxygenase, domain 1"/>
    <property type="match status" value="2"/>
</dbReference>
<dbReference type="Proteomes" id="UP000013167">
    <property type="component" value="Unassembled WGS sequence"/>
</dbReference>
<dbReference type="InterPro" id="IPR029068">
    <property type="entry name" value="Glyas_Bleomycin-R_OHBP_Dase"/>
</dbReference>
<protein>
    <recommendedName>
        <fullName evidence="1">Glyoxalase-like domain-containing protein</fullName>
    </recommendedName>
</protein>
<feature type="domain" description="Glyoxalase-like" evidence="1">
    <location>
        <begin position="146"/>
        <end position="251"/>
    </location>
</feature>
<comment type="caution">
    <text evidence="2">The sequence shown here is derived from an EMBL/GenBank/DDBJ whole genome shotgun (WGS) entry which is preliminary data.</text>
</comment>
<sequence length="267" mass="29609">MVDIRWIWLFLDTVETDRGPSWEFWRQVTRSALSPTRGERDQFATFLPAHGDPWIKVQAVQTVPVGRTGGVHLDLDVDDSRVAAEEAKGLGAREVGTFTDPDPDGGPDRETVVVMTTPAGQLFCFTTHRGEQRHQHREDEPDLLDQVCLDLAEEDFAVDAVFWHDLTGWDLGAGGAHREFRSLRRPTGIPVRLLVQRVDATTSPPGAHVDLACLDRAATRRQHEGLGATHVGDGPRWSVMRDPVGRIYCLTDRDVVTGTLAPDPVNP</sequence>
<dbReference type="HOGENOM" id="CLU_1164902_0_0_11"/>
<dbReference type="Pfam" id="PF18029">
    <property type="entry name" value="Glyoxalase_6"/>
    <property type="match status" value="2"/>
</dbReference>
<keyword evidence="3" id="KW-1185">Reference proteome</keyword>
<dbReference type="PANTHER" id="PTHR35908:SF1">
    <property type="entry name" value="CONSERVED PROTEIN"/>
    <property type="match status" value="1"/>
</dbReference>
<accession>N0DZJ1</accession>
<dbReference type="eggNOG" id="COG3324">
    <property type="taxonomic scope" value="Bacteria"/>
</dbReference>
<dbReference type="SUPFAM" id="SSF54593">
    <property type="entry name" value="Glyoxalase/Bleomycin resistance protein/Dihydroxybiphenyl dioxygenase"/>
    <property type="match status" value="1"/>
</dbReference>
<reference evidence="2 3" key="1">
    <citation type="journal article" date="2013" name="ISME J.">
        <title>A metabolic model for members of the genus Tetrasphaera involved in enhanced biological phosphorus removal.</title>
        <authorList>
            <person name="Kristiansen R."/>
            <person name="Nguyen H.T.T."/>
            <person name="Saunders A.M."/>
            <person name="Nielsen J.L."/>
            <person name="Wimmer R."/>
            <person name="Le V.Q."/>
            <person name="McIlroy S.J."/>
            <person name="Petrovski S."/>
            <person name="Seviour R.J."/>
            <person name="Calteau A."/>
            <person name="Nielsen K.L."/>
            <person name="Nielsen P.H."/>
        </authorList>
    </citation>
    <scope>NUCLEOTIDE SEQUENCE [LARGE SCALE GENOMIC DNA]</scope>
    <source>
        <strain evidence="2 3">Lp2</strain>
    </source>
</reference>
<proteinExistence type="predicted"/>
<feature type="domain" description="Glyoxalase-like" evidence="1">
    <location>
        <begin position="10"/>
        <end position="125"/>
    </location>
</feature>
<dbReference type="InterPro" id="IPR041581">
    <property type="entry name" value="Glyoxalase_6"/>
</dbReference>
<dbReference type="EMBL" id="CAIZ01000116">
    <property type="protein sequence ID" value="CCH69987.1"/>
    <property type="molecule type" value="Genomic_DNA"/>
</dbReference>
<dbReference type="PANTHER" id="PTHR35908">
    <property type="entry name" value="HYPOTHETICAL FUSION PROTEIN"/>
    <property type="match status" value="1"/>
</dbReference>
<organism evidence="2 3">
    <name type="scientific">Phycicoccus elongatus Lp2</name>
    <dbReference type="NCBI Taxonomy" id="1193181"/>
    <lineage>
        <taxon>Bacteria</taxon>
        <taxon>Bacillati</taxon>
        <taxon>Actinomycetota</taxon>
        <taxon>Actinomycetes</taxon>
        <taxon>Micrococcales</taxon>
        <taxon>Intrasporangiaceae</taxon>
        <taxon>Phycicoccus</taxon>
    </lineage>
</organism>
<dbReference type="AlphaFoldDB" id="N0DZJ1"/>
<dbReference type="RefSeq" id="WP_010849863.1">
    <property type="nucleotide sequence ID" value="NZ_HF570956.1"/>
</dbReference>
<dbReference type="STRING" id="1193181.BN10_470022"/>
<evidence type="ECO:0000313" key="3">
    <source>
        <dbReference type="Proteomes" id="UP000013167"/>
    </source>
</evidence>
<evidence type="ECO:0000313" key="2">
    <source>
        <dbReference type="EMBL" id="CCH69987.1"/>
    </source>
</evidence>
<evidence type="ECO:0000259" key="1">
    <source>
        <dbReference type="Pfam" id="PF18029"/>
    </source>
</evidence>
<name>N0DZJ1_9MICO</name>